<dbReference type="Proteomes" id="UP001235939">
    <property type="component" value="Chromosome 07"/>
</dbReference>
<dbReference type="PROSITE" id="PS50011">
    <property type="entry name" value="PROTEIN_KINASE_DOM"/>
    <property type="match status" value="1"/>
</dbReference>
<dbReference type="InterPro" id="IPR017441">
    <property type="entry name" value="Protein_kinase_ATP_BS"/>
</dbReference>
<protein>
    <submittedName>
        <fullName evidence="3">STK38</fullName>
    </submittedName>
</protein>
<dbReference type="InterPro" id="IPR000719">
    <property type="entry name" value="Prot_kinase_dom"/>
</dbReference>
<feature type="binding site" evidence="1">
    <location>
        <position position="156"/>
    </location>
    <ligand>
        <name>ATP</name>
        <dbReference type="ChEBI" id="CHEBI:30616"/>
    </ligand>
</feature>
<proteinExistence type="predicted"/>
<sequence length="186" mass="21585">MTRIALCGIENFEFEELATREDKIPELGWERRWTPALMCEDKHGIPAWREDNEQAGYICSKMGKLNSWNQLKAARPERMRPLNALRKSFNRFRRKHRVKIPKTSQIIHEGFTANNSTEFDSAILEAYEPVKLLGKGGFGQIFLVKDKISKEPFALKIIKNIQIMKRIIKLKKIILELSIDFHSSSA</sequence>
<keyword evidence="1" id="KW-0547">Nucleotide-binding</keyword>
<dbReference type="SUPFAM" id="SSF56112">
    <property type="entry name" value="Protein kinase-like (PK-like)"/>
    <property type="match status" value="1"/>
</dbReference>
<keyword evidence="1" id="KW-0067">ATP-binding</keyword>
<dbReference type="EMBL" id="CP092869">
    <property type="protein sequence ID" value="UYV70274.1"/>
    <property type="molecule type" value="Genomic_DNA"/>
</dbReference>
<dbReference type="Gene3D" id="3.30.200.20">
    <property type="entry name" value="Phosphorylase Kinase, domain 1"/>
    <property type="match status" value="1"/>
</dbReference>
<gene>
    <name evidence="3" type="ORF">LAZ67_7002350</name>
</gene>
<dbReference type="PROSITE" id="PS00107">
    <property type="entry name" value="PROTEIN_KINASE_ATP"/>
    <property type="match status" value="1"/>
</dbReference>
<dbReference type="InterPro" id="IPR011009">
    <property type="entry name" value="Kinase-like_dom_sf"/>
</dbReference>
<evidence type="ECO:0000313" key="3">
    <source>
        <dbReference type="EMBL" id="UYV70274.1"/>
    </source>
</evidence>
<evidence type="ECO:0000259" key="2">
    <source>
        <dbReference type="PROSITE" id="PS50011"/>
    </source>
</evidence>
<organism evidence="3 4">
    <name type="scientific">Cordylochernes scorpioides</name>
    <dbReference type="NCBI Taxonomy" id="51811"/>
    <lineage>
        <taxon>Eukaryota</taxon>
        <taxon>Metazoa</taxon>
        <taxon>Ecdysozoa</taxon>
        <taxon>Arthropoda</taxon>
        <taxon>Chelicerata</taxon>
        <taxon>Arachnida</taxon>
        <taxon>Pseudoscorpiones</taxon>
        <taxon>Cheliferoidea</taxon>
        <taxon>Chernetidae</taxon>
        <taxon>Cordylochernes</taxon>
    </lineage>
</organism>
<feature type="domain" description="Protein kinase" evidence="2">
    <location>
        <begin position="127"/>
        <end position="186"/>
    </location>
</feature>
<accession>A0ABY6KN41</accession>
<evidence type="ECO:0000313" key="4">
    <source>
        <dbReference type="Proteomes" id="UP001235939"/>
    </source>
</evidence>
<reference evidence="3 4" key="1">
    <citation type="submission" date="2022-01" db="EMBL/GenBank/DDBJ databases">
        <title>A chromosomal length assembly of Cordylochernes scorpioides.</title>
        <authorList>
            <person name="Zeh D."/>
            <person name="Zeh J."/>
        </authorList>
    </citation>
    <scope>NUCLEOTIDE SEQUENCE [LARGE SCALE GENOMIC DNA]</scope>
    <source>
        <strain evidence="3">IN4F17</strain>
        <tissue evidence="3">Whole Body</tissue>
    </source>
</reference>
<name>A0ABY6KN41_9ARAC</name>
<keyword evidence="4" id="KW-1185">Reference proteome</keyword>
<evidence type="ECO:0000256" key="1">
    <source>
        <dbReference type="PROSITE-ProRule" id="PRU10141"/>
    </source>
</evidence>